<dbReference type="RefSeq" id="WP_394821597.1">
    <property type="nucleotide sequence ID" value="NZ_CP089984.1"/>
</dbReference>
<keyword evidence="1" id="KW-0560">Oxidoreductase</keyword>
<dbReference type="InterPro" id="IPR015590">
    <property type="entry name" value="Aldehyde_DH_dom"/>
</dbReference>
<dbReference type="InterPro" id="IPR016161">
    <property type="entry name" value="Ald_DH/histidinol_DH"/>
</dbReference>
<proteinExistence type="predicted"/>
<dbReference type="Gene3D" id="3.40.605.10">
    <property type="entry name" value="Aldehyde Dehydrogenase, Chain A, domain 1"/>
    <property type="match status" value="1"/>
</dbReference>
<evidence type="ECO:0000256" key="1">
    <source>
        <dbReference type="ARBA" id="ARBA00023002"/>
    </source>
</evidence>
<evidence type="ECO:0000259" key="2">
    <source>
        <dbReference type="Pfam" id="PF00171"/>
    </source>
</evidence>
<dbReference type="Gene3D" id="3.40.309.10">
    <property type="entry name" value="Aldehyde Dehydrogenase, Chain A, domain 2"/>
    <property type="match status" value="1"/>
</dbReference>
<name>A0ABZ2LNR5_9BACT</name>
<evidence type="ECO:0000313" key="3">
    <source>
        <dbReference type="EMBL" id="WXB11980.1"/>
    </source>
</evidence>
<dbReference type="EMBL" id="CP089984">
    <property type="protein sequence ID" value="WXB11980.1"/>
    <property type="molecule type" value="Genomic_DNA"/>
</dbReference>
<dbReference type="SUPFAM" id="SSF53720">
    <property type="entry name" value="ALDH-like"/>
    <property type="match status" value="1"/>
</dbReference>
<dbReference type="InterPro" id="IPR016163">
    <property type="entry name" value="Ald_DH_C"/>
</dbReference>
<protein>
    <submittedName>
        <fullName evidence="3">Aldehyde dehydrogenase family protein</fullName>
    </submittedName>
</protein>
<gene>
    <name evidence="3" type="ORF">LZC94_29505</name>
</gene>
<evidence type="ECO:0000313" key="4">
    <source>
        <dbReference type="Proteomes" id="UP001370348"/>
    </source>
</evidence>
<feature type="domain" description="Aldehyde dehydrogenase" evidence="2">
    <location>
        <begin position="214"/>
        <end position="322"/>
    </location>
</feature>
<dbReference type="Pfam" id="PF00171">
    <property type="entry name" value="Aldedh"/>
    <property type="match status" value="1"/>
</dbReference>
<keyword evidence="4" id="KW-1185">Reference proteome</keyword>
<dbReference type="Proteomes" id="UP001370348">
    <property type="component" value="Chromosome"/>
</dbReference>
<dbReference type="InterPro" id="IPR016162">
    <property type="entry name" value="Ald_DH_N"/>
</dbReference>
<sequence>MSLQWQSQEPAGRIGPLVERLHGGARDWHYTPLADKARMAREMAERTAAVAEDWVRAACKAKRIEAGSPATADEWLAGPNILLRSLKQLAASLEQIQKAGRPALPRFHGLPSSPDLSIHPVAPMDYLAWPGFRCRVQFEQGWDIERILGAQAYAYRTNQEPRLSVVLGAGNVSSLPATDLLTEVMVHRRASILKMSPVNEYLTPFLEHVYAPLIDRAAVAIVRGDANVGRALCERPEVSHIHLTGSRQTYDRIASAFGANGHGRGGVKTLSAELGNVSPALVVPGHYSERELDFHARSIAAMLTNNASFNCNALRVVLTSSRWPQRAAFKEAIRRRLRETPARYAFYPGAAQRYDAVLDGRTHVDVFGVRENGVLPWAVIDELDPGSDDPIYQGETFCAVMGHLALDSTDELDFLDQAVRFANTKLWGDLNATVIVPSRSRRNSDFERGLRRAVDDLGYGAVGINHWAAVVYALCSAPWGARGGGSEQSGRGFTHNTLMLEGVQKAVIEGPVASPIKPPWFADHKTGGRVSQSMLNVEHQGLPALPRLLLGALGG</sequence>
<organism evidence="3 4">
    <name type="scientific">Pendulispora albinea</name>
    <dbReference type="NCBI Taxonomy" id="2741071"/>
    <lineage>
        <taxon>Bacteria</taxon>
        <taxon>Pseudomonadati</taxon>
        <taxon>Myxococcota</taxon>
        <taxon>Myxococcia</taxon>
        <taxon>Myxococcales</taxon>
        <taxon>Sorangiineae</taxon>
        <taxon>Pendulisporaceae</taxon>
        <taxon>Pendulispora</taxon>
    </lineage>
</organism>
<accession>A0ABZ2LNR5</accession>
<reference evidence="3 4" key="1">
    <citation type="submission" date="2021-12" db="EMBL/GenBank/DDBJ databases">
        <title>Discovery of the Pendulisporaceae a myxobacterial family with distinct sporulation behavior and unique specialized metabolism.</title>
        <authorList>
            <person name="Garcia R."/>
            <person name="Popoff A."/>
            <person name="Bader C.D."/>
            <person name="Loehr J."/>
            <person name="Walesch S."/>
            <person name="Walt C."/>
            <person name="Boldt J."/>
            <person name="Bunk B."/>
            <person name="Haeckl F.J.F.P.J."/>
            <person name="Gunesch A.P."/>
            <person name="Birkelbach J."/>
            <person name="Nuebel U."/>
            <person name="Pietschmann T."/>
            <person name="Bach T."/>
            <person name="Mueller R."/>
        </authorList>
    </citation>
    <scope>NUCLEOTIDE SEQUENCE [LARGE SCALE GENOMIC DNA]</scope>
    <source>
        <strain evidence="3 4">MSr11954</strain>
    </source>
</reference>